<protein>
    <submittedName>
        <fullName evidence="1">Uncharacterized protein</fullName>
    </submittedName>
</protein>
<reference evidence="1" key="1">
    <citation type="journal article" date="2022" name="Int. J. Mol. Sci.">
        <title>Draft Genome of Tanacetum Coccineum: Genomic Comparison of Closely Related Tanacetum-Family Plants.</title>
        <authorList>
            <person name="Yamashiro T."/>
            <person name="Shiraishi A."/>
            <person name="Nakayama K."/>
            <person name="Satake H."/>
        </authorList>
    </citation>
    <scope>NUCLEOTIDE SEQUENCE</scope>
</reference>
<organism evidence="1 2">
    <name type="scientific">Tanacetum coccineum</name>
    <dbReference type="NCBI Taxonomy" id="301880"/>
    <lineage>
        <taxon>Eukaryota</taxon>
        <taxon>Viridiplantae</taxon>
        <taxon>Streptophyta</taxon>
        <taxon>Embryophyta</taxon>
        <taxon>Tracheophyta</taxon>
        <taxon>Spermatophyta</taxon>
        <taxon>Magnoliopsida</taxon>
        <taxon>eudicotyledons</taxon>
        <taxon>Gunneridae</taxon>
        <taxon>Pentapetalae</taxon>
        <taxon>asterids</taxon>
        <taxon>campanulids</taxon>
        <taxon>Asterales</taxon>
        <taxon>Asteraceae</taxon>
        <taxon>Asteroideae</taxon>
        <taxon>Anthemideae</taxon>
        <taxon>Anthemidinae</taxon>
        <taxon>Tanacetum</taxon>
    </lineage>
</organism>
<evidence type="ECO:0000313" key="2">
    <source>
        <dbReference type="Proteomes" id="UP001151760"/>
    </source>
</evidence>
<gene>
    <name evidence="1" type="ORF">Tco_0707186</name>
</gene>
<proteinExistence type="predicted"/>
<comment type="caution">
    <text evidence="1">The sequence shown here is derived from an EMBL/GenBank/DDBJ whole genome shotgun (WGS) entry which is preliminary data.</text>
</comment>
<accession>A0ABQ4YAD0</accession>
<evidence type="ECO:0000313" key="1">
    <source>
        <dbReference type="EMBL" id="GJS74345.1"/>
    </source>
</evidence>
<sequence>VVEGSGGSKWCQRDGIEVGDDEVVMSSGVGMDRWCGEMVVRVAGGWWVGRILVRAAPEKDGGEGAFDIPKKYPNLEPSLDHLHKIFTPPFIILKQDSIFHARILLEQPEVFNHVFQLFQNSCQRAITELVHLSLPHHLLLIIPISVDYGPWLGNNGVIFFEEKISSILTWFCKVELRLIALNAELELFHTFSDDDVPNP</sequence>
<dbReference type="Proteomes" id="UP001151760">
    <property type="component" value="Unassembled WGS sequence"/>
</dbReference>
<reference evidence="1" key="2">
    <citation type="submission" date="2022-01" db="EMBL/GenBank/DDBJ databases">
        <authorList>
            <person name="Yamashiro T."/>
            <person name="Shiraishi A."/>
            <person name="Satake H."/>
            <person name="Nakayama K."/>
        </authorList>
    </citation>
    <scope>NUCLEOTIDE SEQUENCE</scope>
</reference>
<feature type="non-terminal residue" evidence="1">
    <location>
        <position position="1"/>
    </location>
</feature>
<keyword evidence="2" id="KW-1185">Reference proteome</keyword>
<name>A0ABQ4YAD0_9ASTR</name>
<dbReference type="EMBL" id="BQNB010010224">
    <property type="protein sequence ID" value="GJS74345.1"/>
    <property type="molecule type" value="Genomic_DNA"/>
</dbReference>